<dbReference type="Gene3D" id="1.10.8.870">
    <property type="entry name" value="Alpha-glycerophosphate oxidase, cap domain"/>
    <property type="match status" value="1"/>
</dbReference>
<comment type="cofactor">
    <cofactor evidence="1 6">
        <name>FAD</name>
        <dbReference type="ChEBI" id="CHEBI:57692"/>
    </cofactor>
</comment>
<sequence length="506" mass="55811">MHIPSQVDMLIVGGGINGAGIARDAAGRGLSVALCEQNDFASATSSASTKLIHGGLRYLEHYEFRLVGEALAEREVLLKIAPHIAWPLRFVMPHAKGLRPGWMIRAGLLMYDRLGGKTTLPRSKGIDLLRTPYGAGLKTEFHKGYIYSDAWVDDARLVLLNLRSAAEHGASILPRTRFISARRDGGLWHAELEDTATQQRQTVRARMLVNAAGPWVSQVAGTLGHARTKASVRLVKGSHIVVPKLYEGDHAYIVQDSGKRIIFMIPYERDFTLIGTTDMVVNSISEGGAISQQELDYLCSQVSRYSAKPVTPDQVVWSYSGIRPLYDDGSEDPSAVTRDYTLVLEDGEVNVPQLSVYGGKITTYRKLAEAALDKLAPWMGGANGKWTGSEALPGGDLPPGGQAAFLPQLTQRYPDMPESLLTALMQRHGSNAIEILGDARKPADLGEHFGGRLYEREVRYLIEHEWAQEAGDILWRRTKAGLHMTPQQRDHFARYMENSRITPFSA</sequence>
<evidence type="ECO:0000256" key="2">
    <source>
        <dbReference type="ARBA" id="ARBA00007330"/>
    </source>
</evidence>
<dbReference type="Pfam" id="PF01266">
    <property type="entry name" value="DAO"/>
    <property type="match status" value="1"/>
</dbReference>
<dbReference type="EMBL" id="FXUL01000023">
    <property type="protein sequence ID" value="SMP75697.1"/>
    <property type="molecule type" value="Genomic_DNA"/>
</dbReference>
<dbReference type="Gene3D" id="3.30.9.10">
    <property type="entry name" value="D-Amino Acid Oxidase, subunit A, domain 2"/>
    <property type="match status" value="1"/>
</dbReference>
<dbReference type="RefSeq" id="WP_283444659.1">
    <property type="nucleotide sequence ID" value="NZ_FXUL01000023.1"/>
</dbReference>
<dbReference type="Pfam" id="PF16901">
    <property type="entry name" value="DAO_C"/>
    <property type="match status" value="1"/>
</dbReference>
<keyword evidence="3 6" id="KW-0285">Flavoprotein</keyword>
<feature type="domain" description="Alpha-glycerophosphate oxidase C-terminal" evidence="8">
    <location>
        <begin position="390"/>
        <end position="483"/>
    </location>
</feature>
<proteinExistence type="inferred from homology"/>
<keyword evidence="5 6" id="KW-0560">Oxidoreductase</keyword>
<evidence type="ECO:0000256" key="3">
    <source>
        <dbReference type="ARBA" id="ARBA00022630"/>
    </source>
</evidence>
<dbReference type="PANTHER" id="PTHR11985">
    <property type="entry name" value="GLYCEROL-3-PHOSPHATE DEHYDROGENASE"/>
    <property type="match status" value="1"/>
</dbReference>
<dbReference type="SUPFAM" id="SSF51905">
    <property type="entry name" value="FAD/NAD(P)-binding domain"/>
    <property type="match status" value="1"/>
</dbReference>
<comment type="caution">
    <text evidence="9">The sequence shown here is derived from an EMBL/GenBank/DDBJ whole genome shotgun (WGS) entry which is preliminary data.</text>
</comment>
<dbReference type="InterPro" id="IPR038299">
    <property type="entry name" value="DAO_C_sf"/>
</dbReference>
<comment type="similarity">
    <text evidence="2 6">Belongs to the FAD-dependent glycerol-3-phosphate dehydrogenase family.</text>
</comment>
<accession>A0ABY1QPT5</accession>
<reference evidence="9 10" key="1">
    <citation type="submission" date="2017-05" db="EMBL/GenBank/DDBJ databases">
        <authorList>
            <person name="Varghese N."/>
            <person name="Submissions S."/>
        </authorList>
    </citation>
    <scope>NUCLEOTIDE SEQUENCE [LARGE SCALE GENOMIC DNA]</scope>
    <source>
        <strain evidence="9 10">DSM 26001</strain>
    </source>
</reference>
<dbReference type="Gene3D" id="3.50.50.60">
    <property type="entry name" value="FAD/NAD(P)-binding domain"/>
    <property type="match status" value="1"/>
</dbReference>
<keyword evidence="10" id="KW-1185">Reference proteome</keyword>
<name>A0ABY1QPT5_9BURK</name>
<dbReference type="NCBIfam" id="NF009906">
    <property type="entry name" value="PRK13369.1"/>
    <property type="match status" value="1"/>
</dbReference>
<dbReference type="EC" id="1.1.5.3" evidence="6"/>
<dbReference type="PROSITE" id="PS00977">
    <property type="entry name" value="FAD_G3PDH_1"/>
    <property type="match status" value="1"/>
</dbReference>
<dbReference type="PANTHER" id="PTHR11985:SF15">
    <property type="entry name" value="GLYCEROL-3-PHOSPHATE DEHYDROGENASE, MITOCHONDRIAL"/>
    <property type="match status" value="1"/>
</dbReference>
<protein>
    <recommendedName>
        <fullName evidence="6">Glycerol-3-phosphate dehydrogenase</fullName>
        <ecNumber evidence="6">1.1.5.3</ecNumber>
    </recommendedName>
</protein>
<evidence type="ECO:0000259" key="8">
    <source>
        <dbReference type="Pfam" id="PF16901"/>
    </source>
</evidence>
<dbReference type="InterPro" id="IPR006076">
    <property type="entry name" value="FAD-dep_OxRdtase"/>
</dbReference>
<evidence type="ECO:0000313" key="10">
    <source>
        <dbReference type="Proteomes" id="UP001158049"/>
    </source>
</evidence>
<evidence type="ECO:0000313" key="9">
    <source>
        <dbReference type="EMBL" id="SMP75697.1"/>
    </source>
</evidence>
<dbReference type="InterPro" id="IPR000447">
    <property type="entry name" value="G3P_DH_FAD-dep"/>
</dbReference>
<evidence type="ECO:0000256" key="5">
    <source>
        <dbReference type="ARBA" id="ARBA00023002"/>
    </source>
</evidence>
<dbReference type="NCBIfam" id="NF008899">
    <property type="entry name" value="PRK12266.1"/>
    <property type="match status" value="1"/>
</dbReference>
<evidence type="ECO:0000256" key="6">
    <source>
        <dbReference type="RuleBase" id="RU361217"/>
    </source>
</evidence>
<comment type="catalytic activity">
    <reaction evidence="6">
        <text>a quinone + sn-glycerol 3-phosphate = dihydroxyacetone phosphate + a quinol</text>
        <dbReference type="Rhea" id="RHEA:18977"/>
        <dbReference type="ChEBI" id="CHEBI:24646"/>
        <dbReference type="ChEBI" id="CHEBI:57597"/>
        <dbReference type="ChEBI" id="CHEBI:57642"/>
        <dbReference type="ChEBI" id="CHEBI:132124"/>
        <dbReference type="EC" id="1.1.5.3"/>
    </reaction>
</comment>
<organism evidence="9 10">
    <name type="scientific">Noviherbaspirillum suwonense</name>
    <dbReference type="NCBI Taxonomy" id="1224511"/>
    <lineage>
        <taxon>Bacteria</taxon>
        <taxon>Pseudomonadati</taxon>
        <taxon>Pseudomonadota</taxon>
        <taxon>Betaproteobacteria</taxon>
        <taxon>Burkholderiales</taxon>
        <taxon>Oxalobacteraceae</taxon>
        <taxon>Noviherbaspirillum</taxon>
    </lineage>
</organism>
<dbReference type="PROSITE" id="PS00978">
    <property type="entry name" value="FAD_G3PDH_2"/>
    <property type="match status" value="1"/>
</dbReference>
<dbReference type="Proteomes" id="UP001158049">
    <property type="component" value="Unassembled WGS sequence"/>
</dbReference>
<dbReference type="InterPro" id="IPR036188">
    <property type="entry name" value="FAD/NAD-bd_sf"/>
</dbReference>
<evidence type="ECO:0000259" key="7">
    <source>
        <dbReference type="Pfam" id="PF01266"/>
    </source>
</evidence>
<dbReference type="Gene3D" id="6.10.250.1890">
    <property type="match status" value="1"/>
</dbReference>
<dbReference type="PRINTS" id="PR01001">
    <property type="entry name" value="FADG3PDH"/>
</dbReference>
<keyword evidence="4" id="KW-0274">FAD</keyword>
<evidence type="ECO:0000256" key="1">
    <source>
        <dbReference type="ARBA" id="ARBA00001974"/>
    </source>
</evidence>
<feature type="domain" description="FAD dependent oxidoreductase" evidence="7">
    <location>
        <begin position="8"/>
        <end position="329"/>
    </location>
</feature>
<dbReference type="InterPro" id="IPR031656">
    <property type="entry name" value="DAO_C"/>
</dbReference>
<evidence type="ECO:0000256" key="4">
    <source>
        <dbReference type="ARBA" id="ARBA00022827"/>
    </source>
</evidence>
<gene>
    <name evidence="9" type="ORF">SAMN06295970_12339</name>
</gene>